<reference evidence="2 3" key="1">
    <citation type="journal article" date="2017" name="Curr. Biol.">
        <title>Genome architecture and evolution of a unichromosomal asexual nematode.</title>
        <authorList>
            <person name="Fradin H."/>
            <person name="Zegar C."/>
            <person name="Gutwein M."/>
            <person name="Lucas J."/>
            <person name="Kovtun M."/>
            <person name="Corcoran D."/>
            <person name="Baugh L.R."/>
            <person name="Kiontke K."/>
            <person name="Gunsalus K."/>
            <person name="Fitch D.H."/>
            <person name="Piano F."/>
        </authorList>
    </citation>
    <scope>NUCLEOTIDE SEQUENCE [LARGE SCALE GENOMIC DNA]</scope>
    <source>
        <strain evidence="2">PF1309</strain>
    </source>
</reference>
<protein>
    <submittedName>
        <fullName evidence="2">Uncharacterized protein</fullName>
    </submittedName>
</protein>
<name>A0A2A2KI94_9BILA</name>
<dbReference type="AlphaFoldDB" id="A0A2A2KI94"/>
<gene>
    <name evidence="2" type="ORF">WR25_27094</name>
</gene>
<dbReference type="EMBL" id="LIAE01008556">
    <property type="protein sequence ID" value="PAV73645.1"/>
    <property type="molecule type" value="Genomic_DNA"/>
</dbReference>
<comment type="caution">
    <text evidence="2">The sequence shown here is derived from an EMBL/GenBank/DDBJ whole genome shotgun (WGS) entry which is preliminary data.</text>
</comment>
<accession>A0A2A2KI94</accession>
<organism evidence="2 3">
    <name type="scientific">Diploscapter pachys</name>
    <dbReference type="NCBI Taxonomy" id="2018661"/>
    <lineage>
        <taxon>Eukaryota</taxon>
        <taxon>Metazoa</taxon>
        <taxon>Ecdysozoa</taxon>
        <taxon>Nematoda</taxon>
        <taxon>Chromadorea</taxon>
        <taxon>Rhabditida</taxon>
        <taxon>Rhabditina</taxon>
        <taxon>Rhabditomorpha</taxon>
        <taxon>Rhabditoidea</taxon>
        <taxon>Rhabditidae</taxon>
        <taxon>Diploscapter</taxon>
    </lineage>
</organism>
<evidence type="ECO:0000256" key="1">
    <source>
        <dbReference type="SAM" id="MobiDB-lite"/>
    </source>
</evidence>
<feature type="region of interest" description="Disordered" evidence="1">
    <location>
        <begin position="17"/>
        <end position="53"/>
    </location>
</feature>
<keyword evidence="3" id="KW-1185">Reference proteome</keyword>
<evidence type="ECO:0000313" key="2">
    <source>
        <dbReference type="EMBL" id="PAV73645.1"/>
    </source>
</evidence>
<dbReference type="Proteomes" id="UP000218231">
    <property type="component" value="Unassembled WGS sequence"/>
</dbReference>
<proteinExistence type="predicted"/>
<sequence length="109" mass="11597">MPRPHGKWQWRLLVEDTAPDQAQPLAIEQGGGTATNPAPGLDHRPSPRGVTSGHLETETVVARHAHAQVGDHQRVTNDVVAQPVVGEPAQTLVQRISGGSRSNPLLTPS</sequence>
<evidence type="ECO:0000313" key="3">
    <source>
        <dbReference type="Proteomes" id="UP000218231"/>
    </source>
</evidence>